<keyword evidence="3" id="KW-0496">Mitochondrion</keyword>
<dbReference type="Pfam" id="PF01459">
    <property type="entry name" value="Porin_3"/>
    <property type="match status" value="1"/>
</dbReference>
<evidence type="ECO:0000256" key="1">
    <source>
        <dbReference type="ARBA" id="ARBA00004294"/>
    </source>
</evidence>
<keyword evidence="3" id="KW-1000">Mitochondrion outer membrane</keyword>
<keyword evidence="2" id="KW-0812">Transmembrane</keyword>
<evidence type="ECO:0000313" key="4">
    <source>
        <dbReference type="Ensembl" id="ENSUAMP00000000802.1"/>
    </source>
</evidence>
<keyword evidence="2" id="KW-1134">Transmembrane beta strand</keyword>
<evidence type="ECO:0000256" key="2">
    <source>
        <dbReference type="ARBA" id="ARBA00022452"/>
    </source>
</evidence>
<dbReference type="Ensembl" id="ENSUAMT00000000920.1">
    <property type="protein sequence ID" value="ENSUAMP00000000802.1"/>
    <property type="gene ID" value="ENSUAMG00000000794.1"/>
</dbReference>
<dbReference type="STRING" id="9643.ENSUAMP00000000802"/>
<name>A0A452Q913_URSAM</name>
<dbReference type="Gene3D" id="2.40.160.10">
    <property type="entry name" value="Porin"/>
    <property type="match status" value="1"/>
</dbReference>
<organism evidence="4 5">
    <name type="scientific">Ursus americanus</name>
    <name type="common">American black bear</name>
    <name type="synonym">Euarctos americanus</name>
    <dbReference type="NCBI Taxonomy" id="9643"/>
    <lineage>
        <taxon>Eukaryota</taxon>
        <taxon>Metazoa</taxon>
        <taxon>Chordata</taxon>
        <taxon>Craniata</taxon>
        <taxon>Vertebrata</taxon>
        <taxon>Euteleostomi</taxon>
        <taxon>Mammalia</taxon>
        <taxon>Eutheria</taxon>
        <taxon>Laurasiatheria</taxon>
        <taxon>Carnivora</taxon>
        <taxon>Caniformia</taxon>
        <taxon>Ursidae</taxon>
        <taxon>Ursus</taxon>
    </lineage>
</organism>
<dbReference type="GO" id="GO:0055085">
    <property type="term" value="P:transmembrane transport"/>
    <property type="evidence" value="ECO:0007669"/>
    <property type="project" value="InterPro"/>
</dbReference>
<proteinExistence type="predicted"/>
<evidence type="ECO:0000313" key="5">
    <source>
        <dbReference type="Proteomes" id="UP000291022"/>
    </source>
</evidence>
<reference evidence="5" key="1">
    <citation type="submission" date="2016-06" db="EMBL/GenBank/DDBJ databases">
        <title>De novo assembly and RNA-Seq shows season-dependent expression and editing in black bear kidneys.</title>
        <authorList>
            <person name="Korstanje R."/>
            <person name="Srivastava A."/>
            <person name="Sarsani V.K."/>
            <person name="Sheehan S.M."/>
            <person name="Seger R.L."/>
            <person name="Barter M.E."/>
            <person name="Lindqvist C."/>
            <person name="Brody L.C."/>
            <person name="Mullikin J.C."/>
        </authorList>
    </citation>
    <scope>NUCLEOTIDE SEQUENCE [LARGE SCALE GENOMIC DNA]</scope>
</reference>
<protein>
    <submittedName>
        <fullName evidence="4">Uncharacterized protein</fullName>
    </submittedName>
</protein>
<sequence>MCNTPTYCDLGKATKDVFNKGYGLGMVKIDLRTTSCSGVEFSTSGYFWAWLHEEAEKMSQLTLWPGS</sequence>
<keyword evidence="2" id="KW-0472">Membrane</keyword>
<comment type="subcellular location">
    <subcellularLocation>
        <location evidence="1">Mitochondrion outer membrane</location>
    </subcellularLocation>
</comment>
<dbReference type="GeneTree" id="ENSGT00940000171038"/>
<keyword evidence="5" id="KW-1185">Reference proteome</keyword>
<dbReference type="OMA" id="ENSVWYR"/>
<reference evidence="4" key="2">
    <citation type="submission" date="2025-08" db="UniProtKB">
        <authorList>
            <consortium name="Ensembl"/>
        </authorList>
    </citation>
    <scope>IDENTIFICATION</scope>
</reference>
<dbReference type="InterPro" id="IPR023614">
    <property type="entry name" value="Porin_dom_sf"/>
</dbReference>
<accession>A0A452Q913</accession>
<dbReference type="GO" id="GO:0005741">
    <property type="term" value="C:mitochondrial outer membrane"/>
    <property type="evidence" value="ECO:0007669"/>
    <property type="project" value="UniProtKB-SubCell"/>
</dbReference>
<dbReference type="InterPro" id="IPR027246">
    <property type="entry name" value="Porin_Euk/Tom40"/>
</dbReference>
<dbReference type="Proteomes" id="UP000291022">
    <property type="component" value="Unassembled WGS sequence"/>
</dbReference>
<reference evidence="4" key="3">
    <citation type="submission" date="2025-09" db="UniProtKB">
        <authorList>
            <consortium name="Ensembl"/>
        </authorList>
    </citation>
    <scope>IDENTIFICATION</scope>
</reference>
<dbReference type="AlphaFoldDB" id="A0A452Q913"/>
<evidence type="ECO:0000256" key="3">
    <source>
        <dbReference type="ARBA" id="ARBA00022787"/>
    </source>
</evidence>